<dbReference type="InterPro" id="IPR036412">
    <property type="entry name" value="HAD-like_sf"/>
</dbReference>
<dbReference type="GO" id="GO:0005829">
    <property type="term" value="C:cytosol"/>
    <property type="evidence" value="ECO:0007669"/>
    <property type="project" value="TreeGrafter"/>
</dbReference>
<dbReference type="EC" id="3.1.3.18" evidence="4"/>
<dbReference type="AlphaFoldDB" id="A0P785"/>
<comment type="pathway">
    <text evidence="2">Organic acid metabolism; glycolate biosynthesis; glycolate from 2-phosphoglycolate: step 1/1.</text>
</comment>
<keyword evidence="6" id="KW-1185">Reference proteome</keyword>
<dbReference type="GO" id="GO:0006281">
    <property type="term" value="P:DNA repair"/>
    <property type="evidence" value="ECO:0007669"/>
    <property type="project" value="TreeGrafter"/>
</dbReference>
<evidence type="ECO:0000256" key="3">
    <source>
        <dbReference type="ARBA" id="ARBA00006171"/>
    </source>
</evidence>
<gene>
    <name evidence="5" type="ORF">MB2181_04940</name>
</gene>
<dbReference type="SFLD" id="SFLDS00003">
    <property type="entry name" value="Haloacid_Dehalogenase"/>
    <property type="match status" value="1"/>
</dbReference>
<evidence type="ECO:0000256" key="2">
    <source>
        <dbReference type="ARBA" id="ARBA00004818"/>
    </source>
</evidence>
<dbReference type="InterPro" id="IPR023214">
    <property type="entry name" value="HAD_sf"/>
</dbReference>
<evidence type="ECO:0000256" key="4">
    <source>
        <dbReference type="ARBA" id="ARBA00013078"/>
    </source>
</evidence>
<protein>
    <recommendedName>
        <fullName evidence="4">phosphoglycolate phosphatase</fullName>
        <ecNumber evidence="4">3.1.3.18</ecNumber>
    </recommendedName>
</protein>
<dbReference type="OrthoDB" id="5293434at2"/>
<dbReference type="Pfam" id="PF13419">
    <property type="entry name" value="HAD_2"/>
    <property type="match status" value="1"/>
</dbReference>
<sequence>MSKAWIFDFDGTLVHSETLITKCFQRITKQLAPQRVQIAQKILIGPPLRQTVAEILGSPEHPLIDEFISAFIQLHDDRVLTHTKPYPYADDTLKKLYRQGIKMAIATNKRVAPTQKIINHFGWEKFFIQVECSDSTPSLRSKNEMISTIISKDSDFKGSYFVGDTVNDGLSANDNSLPFIKASFGYGRKQDWSQIKILLSVDDFKAIETFVVNHGG</sequence>
<name>A0P785_9PROT</name>
<dbReference type="PANTHER" id="PTHR43434:SF1">
    <property type="entry name" value="PHOSPHOGLYCOLATE PHOSPHATASE"/>
    <property type="match status" value="1"/>
</dbReference>
<dbReference type="InterPro" id="IPR050155">
    <property type="entry name" value="HAD-like_hydrolase_sf"/>
</dbReference>
<proteinExistence type="inferred from homology"/>
<dbReference type="InterPro" id="IPR023198">
    <property type="entry name" value="PGP-like_dom2"/>
</dbReference>
<dbReference type="GO" id="GO:0008967">
    <property type="term" value="F:phosphoglycolate phosphatase activity"/>
    <property type="evidence" value="ECO:0007669"/>
    <property type="project" value="UniProtKB-EC"/>
</dbReference>
<dbReference type="Gene3D" id="1.10.150.240">
    <property type="entry name" value="Putative phosphatase, domain 2"/>
    <property type="match status" value="1"/>
</dbReference>
<dbReference type="PANTHER" id="PTHR43434">
    <property type="entry name" value="PHOSPHOGLYCOLATE PHOSPHATASE"/>
    <property type="match status" value="1"/>
</dbReference>
<accession>A0P785</accession>
<evidence type="ECO:0000256" key="1">
    <source>
        <dbReference type="ARBA" id="ARBA00000830"/>
    </source>
</evidence>
<evidence type="ECO:0000313" key="5">
    <source>
        <dbReference type="EMBL" id="EAV47395.1"/>
    </source>
</evidence>
<organism evidence="5 6">
    <name type="scientific">Methylophilales bacterium HTCC2181</name>
    <dbReference type="NCBI Taxonomy" id="383631"/>
    <lineage>
        <taxon>Bacteria</taxon>
        <taxon>Pseudomonadati</taxon>
        <taxon>Pseudomonadota</taxon>
        <taxon>Betaproteobacteria</taxon>
        <taxon>Nitrosomonadales</taxon>
        <taxon>OM43 clade</taxon>
    </lineage>
</organism>
<evidence type="ECO:0000313" key="6">
    <source>
        <dbReference type="Proteomes" id="UP000054262"/>
    </source>
</evidence>
<dbReference type="InterPro" id="IPR041492">
    <property type="entry name" value="HAD_2"/>
</dbReference>
<dbReference type="Gene3D" id="3.40.50.1000">
    <property type="entry name" value="HAD superfamily/HAD-like"/>
    <property type="match status" value="1"/>
</dbReference>
<reference evidence="5 6" key="1">
    <citation type="submission" date="2006-11" db="EMBL/GenBank/DDBJ databases">
        <authorList>
            <person name="Giovannoni S."/>
            <person name="Vergin K."/>
            <person name="Ferriera S."/>
            <person name="Johnson J."/>
            <person name="Kravitz S."/>
            <person name="Beeson K."/>
            <person name="Sutton G."/>
            <person name="Rogers Y.-H."/>
            <person name="Friedman R."/>
            <person name="Frazier M."/>
            <person name="Venter J.C."/>
        </authorList>
    </citation>
    <scope>NUCLEOTIDE SEQUENCE [LARGE SCALE GENOMIC DNA]</scope>
    <source>
        <strain evidence="5 6">HTCC2181</strain>
    </source>
</reference>
<dbReference type="EMBL" id="AAUX01000001">
    <property type="protein sequence ID" value="EAV47395.1"/>
    <property type="molecule type" value="Genomic_DNA"/>
</dbReference>
<comment type="similarity">
    <text evidence="3">Belongs to the HAD-like hydrolase superfamily. CbbY/CbbZ/Gph/YieH family.</text>
</comment>
<dbReference type="Proteomes" id="UP000054262">
    <property type="component" value="Unassembled WGS sequence"/>
</dbReference>
<comment type="caution">
    <text evidence="5">The sequence shown here is derived from an EMBL/GenBank/DDBJ whole genome shotgun (WGS) entry which is preliminary data.</text>
</comment>
<dbReference type="SFLD" id="SFLDG01129">
    <property type="entry name" value="C1.5:_HAD__Beta-PGM__Phosphata"/>
    <property type="match status" value="1"/>
</dbReference>
<comment type="catalytic activity">
    <reaction evidence="1">
        <text>2-phosphoglycolate + H2O = glycolate + phosphate</text>
        <dbReference type="Rhea" id="RHEA:14369"/>
        <dbReference type="ChEBI" id="CHEBI:15377"/>
        <dbReference type="ChEBI" id="CHEBI:29805"/>
        <dbReference type="ChEBI" id="CHEBI:43474"/>
        <dbReference type="ChEBI" id="CHEBI:58033"/>
        <dbReference type="EC" id="3.1.3.18"/>
    </reaction>
</comment>
<dbReference type="SUPFAM" id="SSF56784">
    <property type="entry name" value="HAD-like"/>
    <property type="match status" value="1"/>
</dbReference>